<evidence type="ECO:0000313" key="4">
    <source>
        <dbReference type="EMBL" id="GAA4005284.1"/>
    </source>
</evidence>
<dbReference type="InterPro" id="IPR005545">
    <property type="entry name" value="YCII"/>
</dbReference>
<reference evidence="5" key="1">
    <citation type="journal article" date="2019" name="Int. J. Syst. Evol. Microbiol.">
        <title>The Global Catalogue of Microorganisms (GCM) 10K type strain sequencing project: providing services to taxonomists for standard genome sequencing and annotation.</title>
        <authorList>
            <consortium name="The Broad Institute Genomics Platform"/>
            <consortium name="The Broad Institute Genome Sequencing Center for Infectious Disease"/>
            <person name="Wu L."/>
            <person name="Ma J."/>
        </authorList>
    </citation>
    <scope>NUCLEOTIDE SEQUENCE [LARGE SCALE GENOMIC DNA]</scope>
    <source>
        <strain evidence="5">JCM 16924</strain>
    </source>
</reference>
<evidence type="ECO:0000259" key="3">
    <source>
        <dbReference type="Pfam" id="PF03795"/>
    </source>
</evidence>
<organism evidence="4 5">
    <name type="scientific">Streptomyces plumbiresistens</name>
    <dbReference type="NCBI Taxonomy" id="511811"/>
    <lineage>
        <taxon>Bacteria</taxon>
        <taxon>Bacillati</taxon>
        <taxon>Actinomycetota</taxon>
        <taxon>Actinomycetes</taxon>
        <taxon>Kitasatosporales</taxon>
        <taxon>Streptomycetaceae</taxon>
        <taxon>Streptomyces</taxon>
    </lineage>
</organism>
<dbReference type="SUPFAM" id="SSF54909">
    <property type="entry name" value="Dimeric alpha+beta barrel"/>
    <property type="match status" value="1"/>
</dbReference>
<feature type="compositionally biased region" description="Low complexity" evidence="2">
    <location>
        <begin position="212"/>
        <end position="226"/>
    </location>
</feature>
<evidence type="ECO:0000256" key="1">
    <source>
        <dbReference type="ARBA" id="ARBA00007689"/>
    </source>
</evidence>
<protein>
    <recommendedName>
        <fullName evidence="3">YCII-related domain-containing protein</fullName>
    </recommendedName>
</protein>
<dbReference type="InterPro" id="IPR032710">
    <property type="entry name" value="NTF2-like_dom_sf"/>
</dbReference>
<feature type="domain" description="YCII-related" evidence="3">
    <location>
        <begin position="24"/>
        <end position="105"/>
    </location>
</feature>
<comment type="similarity">
    <text evidence="1">Belongs to the YciI family.</text>
</comment>
<gene>
    <name evidence="4" type="ORF">GCM10022232_51000</name>
</gene>
<accession>A0ABP7S1S6</accession>
<evidence type="ECO:0000313" key="5">
    <source>
        <dbReference type="Proteomes" id="UP001500456"/>
    </source>
</evidence>
<dbReference type="RefSeq" id="WP_345566401.1">
    <property type="nucleotide sequence ID" value="NZ_BAAAZX010000015.1"/>
</dbReference>
<dbReference type="Gene3D" id="3.30.70.1060">
    <property type="entry name" value="Dimeric alpha+beta barrel"/>
    <property type="match status" value="1"/>
</dbReference>
<proteinExistence type="inferred from homology"/>
<dbReference type="InterPro" id="IPR011008">
    <property type="entry name" value="Dimeric_a/b-barrel"/>
</dbReference>
<dbReference type="SUPFAM" id="SSF54427">
    <property type="entry name" value="NTF2-like"/>
    <property type="match status" value="1"/>
</dbReference>
<dbReference type="Proteomes" id="UP001500456">
    <property type="component" value="Unassembled WGS sequence"/>
</dbReference>
<dbReference type="PANTHER" id="PTHR35174">
    <property type="entry name" value="BLL7171 PROTEIN-RELATED"/>
    <property type="match status" value="1"/>
</dbReference>
<dbReference type="PANTHER" id="PTHR35174:SF3">
    <property type="entry name" value="BLL7171 PROTEIN"/>
    <property type="match status" value="1"/>
</dbReference>
<dbReference type="Gene3D" id="3.10.450.50">
    <property type="match status" value="1"/>
</dbReference>
<name>A0ABP7S1S6_9ACTN</name>
<keyword evidence="5" id="KW-1185">Reference proteome</keyword>
<feature type="compositionally biased region" description="Low complexity" evidence="2">
    <location>
        <begin position="193"/>
        <end position="203"/>
    </location>
</feature>
<sequence>MKYMLLVCGDDTADASGMTPVEPWVEELGDRGVRLHGHRLTLPSDAVTVRVRDGEVLRTDGPFAETKEYVAGFDVLECVSLEEAVEAAARHPVAAIGAMEVRPFWEDEDAEGEIRRLDAELTAAAAERDVDRLLACYAPDAETFPLATGHEQHSRLNRAFAVGMAEGPEAGLALVAGLEREGELADYHLLPATRAGPAAPRRAPGGGRRGLRAGTGARGTTPSGGS</sequence>
<dbReference type="Pfam" id="PF03795">
    <property type="entry name" value="YCII"/>
    <property type="match status" value="1"/>
</dbReference>
<feature type="region of interest" description="Disordered" evidence="2">
    <location>
        <begin position="193"/>
        <end position="226"/>
    </location>
</feature>
<evidence type="ECO:0000256" key="2">
    <source>
        <dbReference type="SAM" id="MobiDB-lite"/>
    </source>
</evidence>
<dbReference type="EMBL" id="BAAAZX010000015">
    <property type="protein sequence ID" value="GAA4005284.1"/>
    <property type="molecule type" value="Genomic_DNA"/>
</dbReference>
<comment type="caution">
    <text evidence="4">The sequence shown here is derived from an EMBL/GenBank/DDBJ whole genome shotgun (WGS) entry which is preliminary data.</text>
</comment>